<keyword evidence="1" id="KW-0472">Membrane</keyword>
<dbReference type="Proteomes" id="UP000199406">
    <property type="component" value="Unassembled WGS sequence"/>
</dbReference>
<name>A0A1G7P7Z9_9ACTN</name>
<evidence type="ECO:0000313" key="3">
    <source>
        <dbReference type="Proteomes" id="UP000199406"/>
    </source>
</evidence>
<evidence type="ECO:0000256" key="1">
    <source>
        <dbReference type="SAM" id="Phobius"/>
    </source>
</evidence>
<sequence length="89" mass="9682">MRAATQDHARESLTRSPWPAWGLPLVLAARAVGCALVGWQREDGWDAAPAPALLAVAVGAVVVDRISRQRARRWLDDPPYAERAVDQVG</sequence>
<feature type="transmembrane region" description="Helical" evidence="1">
    <location>
        <begin position="20"/>
        <end position="39"/>
    </location>
</feature>
<dbReference type="EMBL" id="FNBT01000007">
    <property type="protein sequence ID" value="SDF82432.1"/>
    <property type="molecule type" value="Genomic_DNA"/>
</dbReference>
<keyword evidence="3" id="KW-1185">Reference proteome</keyword>
<dbReference type="AlphaFoldDB" id="A0A1G7P7Z9"/>
<keyword evidence="1" id="KW-1133">Transmembrane helix</keyword>
<feature type="transmembrane region" description="Helical" evidence="1">
    <location>
        <begin position="45"/>
        <end position="63"/>
    </location>
</feature>
<proteinExistence type="predicted"/>
<evidence type="ECO:0000313" key="2">
    <source>
        <dbReference type="EMBL" id="SDF82432.1"/>
    </source>
</evidence>
<reference evidence="3" key="1">
    <citation type="submission" date="2016-10" db="EMBL/GenBank/DDBJ databases">
        <authorList>
            <person name="Varghese N."/>
            <person name="Submissions S."/>
        </authorList>
    </citation>
    <scope>NUCLEOTIDE SEQUENCE [LARGE SCALE GENOMIC DNA]</scope>
    <source>
        <strain evidence="3">DSM 44268</strain>
    </source>
</reference>
<keyword evidence="1" id="KW-0812">Transmembrane</keyword>
<protein>
    <submittedName>
        <fullName evidence="2">Uncharacterized protein</fullName>
    </submittedName>
</protein>
<organism evidence="2 3">
    <name type="scientific">Blastococcus aurantiacus</name>
    <dbReference type="NCBI Taxonomy" id="1550231"/>
    <lineage>
        <taxon>Bacteria</taxon>
        <taxon>Bacillati</taxon>
        <taxon>Actinomycetota</taxon>
        <taxon>Actinomycetes</taxon>
        <taxon>Geodermatophilales</taxon>
        <taxon>Geodermatophilaceae</taxon>
        <taxon>Blastococcus</taxon>
    </lineage>
</organism>
<gene>
    <name evidence="2" type="ORF">SAMN05660662_3515</name>
</gene>
<dbReference type="STRING" id="1550231.SAMN05660662_3515"/>
<accession>A0A1G7P7Z9</accession>